<comment type="similarity">
    <text evidence="1">Belongs to the complex I NDUFA12 subunit family.</text>
</comment>
<dbReference type="InterPro" id="IPR052618">
    <property type="entry name" value="ComplexI_NDUFA12"/>
</dbReference>
<gene>
    <name evidence="3" type="ORF">B5807_01166</name>
</gene>
<dbReference type="STRING" id="105696.A0A1Y2MI16"/>
<dbReference type="PANTHER" id="PTHR32470">
    <property type="entry name" value="ADH DEHYDROGENASE [UBIQUINONE] 1 ALPHA SUBCOMPLEX ASSEMBLY FACTOR 2"/>
    <property type="match status" value="1"/>
</dbReference>
<dbReference type="AlphaFoldDB" id="A0A1Y2MI16"/>
<dbReference type="InterPro" id="IPR007763">
    <property type="entry name" value="NDUFA12"/>
</dbReference>
<dbReference type="GO" id="GO:0005739">
    <property type="term" value="C:mitochondrion"/>
    <property type="evidence" value="ECO:0007669"/>
    <property type="project" value="TreeGrafter"/>
</dbReference>
<sequence>MLGLGLGTRSKCNRYLIDSYGAQWHAPPLPHGTLHTMAKAPGPIKRAWYEWKMLRFPWRKRWLVGFDLQGNTFWEFKDALHSMRNRRIAKYSRSTHYGDVKIGPSWMQWLRHTRFEPPTIQEQQADVQRLANIKLLAARADERWASKPSALDAPDKQQPMQVLESRDPKSGVVQTNAEQELRSRGEAARSAEARTEEPEQPAHEMRVDVTPGAEAPRQETGLSEDAPAFKAKKRLRTNKEPKEDSPWKQAAAGNPGDDWQPKAWTPPPRKRG</sequence>
<feature type="compositionally biased region" description="Basic and acidic residues" evidence="2">
    <location>
        <begin position="179"/>
        <end position="207"/>
    </location>
</feature>
<dbReference type="GO" id="GO:0032981">
    <property type="term" value="P:mitochondrial respiratory chain complex I assembly"/>
    <property type="evidence" value="ECO:0007669"/>
    <property type="project" value="TreeGrafter"/>
</dbReference>
<evidence type="ECO:0000313" key="4">
    <source>
        <dbReference type="Proteomes" id="UP000193240"/>
    </source>
</evidence>
<dbReference type="OMA" id="SPSWMQW"/>
<dbReference type="Proteomes" id="UP000193240">
    <property type="component" value="Unassembled WGS sequence"/>
</dbReference>
<feature type="compositionally biased region" description="Basic and acidic residues" evidence="2">
    <location>
        <begin position="237"/>
        <end position="246"/>
    </location>
</feature>
<evidence type="ECO:0000313" key="3">
    <source>
        <dbReference type="EMBL" id="OSS54888.1"/>
    </source>
</evidence>
<feature type="region of interest" description="Disordered" evidence="2">
    <location>
        <begin position="144"/>
        <end position="272"/>
    </location>
</feature>
<accession>A0A1Y2MI16</accession>
<keyword evidence="4" id="KW-1185">Reference proteome</keyword>
<dbReference type="GO" id="GO:0045271">
    <property type="term" value="C:respiratory chain complex I"/>
    <property type="evidence" value="ECO:0007669"/>
    <property type="project" value="InterPro"/>
</dbReference>
<proteinExistence type="inferred from homology"/>
<evidence type="ECO:0000256" key="1">
    <source>
        <dbReference type="ARBA" id="ARBA00007355"/>
    </source>
</evidence>
<dbReference type="InParanoid" id="A0A1Y2MI16"/>
<dbReference type="Pfam" id="PF05071">
    <property type="entry name" value="NDUFA12"/>
    <property type="match status" value="1"/>
</dbReference>
<dbReference type="EMBL" id="KZ107838">
    <property type="protein sequence ID" value="OSS54888.1"/>
    <property type="molecule type" value="Genomic_DNA"/>
</dbReference>
<evidence type="ECO:0000256" key="2">
    <source>
        <dbReference type="SAM" id="MobiDB-lite"/>
    </source>
</evidence>
<organism evidence="3 4">
    <name type="scientific">Epicoccum nigrum</name>
    <name type="common">Soil fungus</name>
    <name type="synonym">Epicoccum purpurascens</name>
    <dbReference type="NCBI Taxonomy" id="105696"/>
    <lineage>
        <taxon>Eukaryota</taxon>
        <taxon>Fungi</taxon>
        <taxon>Dikarya</taxon>
        <taxon>Ascomycota</taxon>
        <taxon>Pezizomycotina</taxon>
        <taxon>Dothideomycetes</taxon>
        <taxon>Pleosporomycetidae</taxon>
        <taxon>Pleosporales</taxon>
        <taxon>Pleosporineae</taxon>
        <taxon>Didymellaceae</taxon>
        <taxon>Epicoccum</taxon>
    </lineage>
</organism>
<name>A0A1Y2MI16_EPING</name>
<dbReference type="PANTHER" id="PTHR32470:SF2">
    <property type="entry name" value="NADH DEHYDROGENASE [UBIQUINONE] 1 ALPHA SUBCOMPLEX ASSEMBLY FACTOR 2"/>
    <property type="match status" value="1"/>
</dbReference>
<protein>
    <submittedName>
        <fullName evidence="3">Uncharacterized protein</fullName>
    </submittedName>
</protein>
<reference evidence="3 4" key="1">
    <citation type="journal article" date="2017" name="Genome Announc.">
        <title>Genome sequence of the saprophytic ascomycete Epicoccum nigrum ICMP 19927 strain isolated from New Zealand.</title>
        <authorList>
            <person name="Fokin M."/>
            <person name="Fleetwood D."/>
            <person name="Weir B.S."/>
            <person name="Villas-Boas S.G."/>
        </authorList>
    </citation>
    <scope>NUCLEOTIDE SEQUENCE [LARGE SCALE GENOMIC DNA]</scope>
    <source>
        <strain evidence="3 4">ICMP 19927</strain>
    </source>
</reference>